<proteinExistence type="predicted"/>
<evidence type="ECO:0000256" key="1">
    <source>
        <dbReference type="SAM" id="MobiDB-lite"/>
    </source>
</evidence>
<dbReference type="RefSeq" id="WP_285968614.1">
    <property type="nucleotide sequence ID" value="NZ_CP127294.1"/>
</dbReference>
<dbReference type="EMBL" id="CP127294">
    <property type="protein sequence ID" value="WIX77877.1"/>
    <property type="molecule type" value="Genomic_DNA"/>
</dbReference>
<dbReference type="GO" id="GO:0005524">
    <property type="term" value="F:ATP binding"/>
    <property type="evidence" value="ECO:0007669"/>
    <property type="project" value="InterPro"/>
</dbReference>
<name>A0A9Y2MWJ9_9PSEU</name>
<feature type="region of interest" description="Disordered" evidence="1">
    <location>
        <begin position="64"/>
        <end position="83"/>
    </location>
</feature>
<reference evidence="2 3" key="1">
    <citation type="submission" date="2023-06" db="EMBL/GenBank/DDBJ databases">
        <authorList>
            <person name="Oyuntsetseg B."/>
            <person name="Kim S.B."/>
        </authorList>
    </citation>
    <scope>NUCLEOTIDE SEQUENCE [LARGE SCALE GENOMIC DNA]</scope>
    <source>
        <strain evidence="2 3">2-15</strain>
    </source>
</reference>
<sequence>MLKALSPQVTHRAAVGLVRLGVGDRATAEQTYRELAARTEALGADLLGVVPVLTVRAGAVVEPGEAPHSWGWAPTPTEPAKVC</sequence>
<evidence type="ECO:0000313" key="2">
    <source>
        <dbReference type="EMBL" id="WIX77877.1"/>
    </source>
</evidence>
<accession>A0A9Y2MWJ9</accession>
<evidence type="ECO:0000313" key="3">
    <source>
        <dbReference type="Proteomes" id="UP001236014"/>
    </source>
</evidence>
<keyword evidence="3" id="KW-1185">Reference proteome</keyword>
<organism evidence="2 3">
    <name type="scientific">Amycolatopsis carbonis</name>
    <dbReference type="NCBI Taxonomy" id="715471"/>
    <lineage>
        <taxon>Bacteria</taxon>
        <taxon>Bacillati</taxon>
        <taxon>Actinomycetota</taxon>
        <taxon>Actinomycetes</taxon>
        <taxon>Pseudonocardiales</taxon>
        <taxon>Pseudonocardiaceae</taxon>
        <taxon>Amycolatopsis</taxon>
    </lineage>
</organism>
<dbReference type="InterPro" id="IPR013815">
    <property type="entry name" value="ATP_grasp_subdomain_1"/>
</dbReference>
<gene>
    <name evidence="2" type="ORF">QRX50_41850</name>
</gene>
<dbReference type="KEGG" id="acab:QRX50_41850"/>
<protein>
    <submittedName>
        <fullName evidence="2">Uncharacterized protein</fullName>
    </submittedName>
</protein>
<dbReference type="Proteomes" id="UP001236014">
    <property type="component" value="Chromosome"/>
</dbReference>
<dbReference type="AlphaFoldDB" id="A0A9Y2MWJ9"/>
<dbReference type="Gene3D" id="3.30.1490.20">
    <property type="entry name" value="ATP-grasp fold, A domain"/>
    <property type="match status" value="1"/>
</dbReference>